<dbReference type="Proteomes" id="UP001500936">
    <property type="component" value="Unassembled WGS sequence"/>
</dbReference>
<dbReference type="EMBL" id="BAABHB010000019">
    <property type="protein sequence ID" value="GAA4419989.1"/>
    <property type="molecule type" value="Genomic_DNA"/>
</dbReference>
<protein>
    <submittedName>
        <fullName evidence="1">Uncharacterized protein</fullName>
    </submittedName>
</protein>
<name>A0ABP8L1T3_9BACT</name>
<sequence>MNACKSVVGSFEMHPLEFRLSKEKSPGNAESFLMVRARPGFSGRDGEVEIEAKFPSPPGYMNSTKWVPAPGFSNN</sequence>
<keyword evidence="2" id="KW-1185">Reference proteome</keyword>
<gene>
    <name evidence="1" type="ORF">GCM10023187_54870</name>
</gene>
<proteinExistence type="predicted"/>
<reference evidence="2" key="1">
    <citation type="journal article" date="2019" name="Int. J. Syst. Evol. Microbiol.">
        <title>The Global Catalogue of Microorganisms (GCM) 10K type strain sequencing project: providing services to taxonomists for standard genome sequencing and annotation.</title>
        <authorList>
            <consortium name="The Broad Institute Genomics Platform"/>
            <consortium name="The Broad Institute Genome Sequencing Center for Infectious Disease"/>
            <person name="Wu L."/>
            <person name="Ma J."/>
        </authorList>
    </citation>
    <scope>NUCLEOTIDE SEQUENCE [LARGE SCALE GENOMIC DNA]</scope>
    <source>
        <strain evidence="2">JCM 17925</strain>
    </source>
</reference>
<comment type="caution">
    <text evidence="1">The sequence shown here is derived from an EMBL/GenBank/DDBJ whole genome shotgun (WGS) entry which is preliminary data.</text>
</comment>
<evidence type="ECO:0000313" key="2">
    <source>
        <dbReference type="Proteomes" id="UP001500936"/>
    </source>
</evidence>
<accession>A0ABP8L1T3</accession>
<organism evidence="1 2">
    <name type="scientific">Nibrella viscosa</name>
    <dbReference type="NCBI Taxonomy" id="1084524"/>
    <lineage>
        <taxon>Bacteria</taxon>
        <taxon>Pseudomonadati</taxon>
        <taxon>Bacteroidota</taxon>
        <taxon>Cytophagia</taxon>
        <taxon>Cytophagales</taxon>
        <taxon>Spirosomataceae</taxon>
        <taxon>Nibrella</taxon>
    </lineage>
</organism>
<evidence type="ECO:0000313" key="1">
    <source>
        <dbReference type="EMBL" id="GAA4419989.1"/>
    </source>
</evidence>